<sequence>MESLLPIITVGITCHNAADTIERAVKSALDQDWPNLEVIVVDDCSSDQSRQVLETLALSEPKLKVLRHGINKGYPGALNTIINAACGEFVAIFDDDDDNLPSRLRAQYERITDYVRASGAELVFCYANRSVVKCGQADPDHVALAIGRRAPEPNGPAVADFVLDISTDTYYVWGMFGSCTLMARRSAFLTVGPFDESFRRCAEWDMAVRAAFKGAHFIAVDRPLITQYKTQSADKSGALPLKYSLLLREKHSSYLRRRGLYFVSRALARSNFYGSKGRIWVSRAYRLMAMALRSFPFRKFVDSAGFGKFNLLTRGRDSQGNRREIGSHKSR</sequence>
<dbReference type="PANTHER" id="PTHR43685:SF2">
    <property type="entry name" value="GLYCOSYLTRANSFERASE 2-LIKE DOMAIN-CONTAINING PROTEIN"/>
    <property type="match status" value="1"/>
</dbReference>
<accession>A0A1H0UAN9</accession>
<evidence type="ECO:0000259" key="1">
    <source>
        <dbReference type="Pfam" id="PF00535"/>
    </source>
</evidence>
<dbReference type="RefSeq" id="WP_090230691.1">
    <property type="nucleotide sequence ID" value="NZ_FNJC01000006.1"/>
</dbReference>
<dbReference type="InterPro" id="IPR029044">
    <property type="entry name" value="Nucleotide-diphossugar_trans"/>
</dbReference>
<evidence type="ECO:0000313" key="3">
    <source>
        <dbReference type="Proteomes" id="UP000198795"/>
    </source>
</evidence>
<dbReference type="PANTHER" id="PTHR43685">
    <property type="entry name" value="GLYCOSYLTRANSFERASE"/>
    <property type="match status" value="1"/>
</dbReference>
<reference evidence="2 3" key="1">
    <citation type="submission" date="2016-10" db="EMBL/GenBank/DDBJ databases">
        <authorList>
            <person name="Varghese N."/>
            <person name="Submissions S."/>
        </authorList>
    </citation>
    <scope>NUCLEOTIDE SEQUENCE [LARGE SCALE GENOMIC DNA]</scope>
    <source>
        <strain evidence="2 3">CGMCC 1.6497</strain>
    </source>
</reference>
<dbReference type="InterPro" id="IPR001173">
    <property type="entry name" value="Glyco_trans_2-like"/>
</dbReference>
<dbReference type="CDD" id="cd00761">
    <property type="entry name" value="Glyco_tranf_GTA_type"/>
    <property type="match status" value="1"/>
</dbReference>
<dbReference type="SUPFAM" id="SSF53448">
    <property type="entry name" value="Nucleotide-diphospho-sugar transferases"/>
    <property type="match status" value="1"/>
</dbReference>
<dbReference type="InterPro" id="IPR050834">
    <property type="entry name" value="Glycosyltransf_2"/>
</dbReference>
<feature type="domain" description="Glycosyltransferase 2-like" evidence="1">
    <location>
        <begin position="9"/>
        <end position="113"/>
    </location>
</feature>
<gene>
    <name evidence="2" type="ORF">SAMN04488061_3552</name>
</gene>
<evidence type="ECO:0000313" key="2">
    <source>
        <dbReference type="EMBL" id="SDP63239.1"/>
    </source>
</evidence>
<dbReference type="Pfam" id="PF00535">
    <property type="entry name" value="Glycos_transf_2"/>
    <property type="match status" value="1"/>
</dbReference>
<comment type="caution">
    <text evidence="2">The sequence shown here is derived from an EMBL/GenBank/DDBJ whole genome shotgun (WGS) entry which is preliminary data.</text>
</comment>
<dbReference type="Proteomes" id="UP000198795">
    <property type="component" value="Unassembled WGS sequence"/>
</dbReference>
<name>A0A1H0UAN9_9HYPH</name>
<dbReference type="EMBL" id="FNJC01000006">
    <property type="protein sequence ID" value="SDP63239.1"/>
    <property type="molecule type" value="Genomic_DNA"/>
</dbReference>
<proteinExistence type="predicted"/>
<organism evidence="2 3">
    <name type="scientific">Filomicrobium insigne</name>
    <dbReference type="NCBI Taxonomy" id="418854"/>
    <lineage>
        <taxon>Bacteria</taxon>
        <taxon>Pseudomonadati</taxon>
        <taxon>Pseudomonadota</taxon>
        <taxon>Alphaproteobacteria</taxon>
        <taxon>Hyphomicrobiales</taxon>
        <taxon>Hyphomicrobiaceae</taxon>
        <taxon>Filomicrobium</taxon>
    </lineage>
</organism>
<dbReference type="Gene3D" id="3.90.550.10">
    <property type="entry name" value="Spore Coat Polysaccharide Biosynthesis Protein SpsA, Chain A"/>
    <property type="match status" value="1"/>
</dbReference>
<keyword evidence="3" id="KW-1185">Reference proteome</keyword>
<protein>
    <submittedName>
        <fullName evidence="2">Glycosyltransferase involved in cell wall bisynthesis</fullName>
    </submittedName>
</protein>